<keyword evidence="7 14" id="KW-0227">DNA damage</keyword>
<evidence type="ECO:0000256" key="2">
    <source>
        <dbReference type="ARBA" id="ARBA00012722"/>
    </source>
</evidence>
<evidence type="ECO:0000256" key="15">
    <source>
        <dbReference type="RuleBase" id="RU000618"/>
    </source>
</evidence>
<evidence type="ECO:0000256" key="9">
    <source>
        <dbReference type="ARBA" id="ARBA00022842"/>
    </source>
</evidence>
<evidence type="ECO:0000256" key="10">
    <source>
        <dbReference type="ARBA" id="ARBA00023027"/>
    </source>
</evidence>
<dbReference type="Pfam" id="PF01653">
    <property type="entry name" value="DNA_ligase_aden"/>
    <property type="match status" value="1"/>
</dbReference>
<keyword evidence="18" id="KW-1185">Reference proteome</keyword>
<name>W4LWU7_ENTF1</name>
<dbReference type="InterPro" id="IPR004149">
    <property type="entry name" value="Znf_DNAligase_C4"/>
</dbReference>
<dbReference type="InterPro" id="IPR013839">
    <property type="entry name" value="DNAligase_adenylation"/>
</dbReference>
<evidence type="ECO:0000256" key="5">
    <source>
        <dbReference type="ARBA" id="ARBA00022705"/>
    </source>
</evidence>
<dbReference type="PIRSF" id="PIRSF001604">
    <property type="entry name" value="LigA"/>
    <property type="match status" value="1"/>
</dbReference>
<evidence type="ECO:0000256" key="3">
    <source>
        <dbReference type="ARBA" id="ARBA00013308"/>
    </source>
</evidence>
<dbReference type="GO" id="GO:0006281">
    <property type="term" value="P:DNA repair"/>
    <property type="evidence" value="ECO:0007669"/>
    <property type="project" value="UniProtKB-KW"/>
</dbReference>
<dbReference type="SUPFAM" id="SSF56091">
    <property type="entry name" value="DNA ligase/mRNA capping enzyme, catalytic domain"/>
    <property type="match status" value="1"/>
</dbReference>
<dbReference type="Gene3D" id="3.30.470.30">
    <property type="entry name" value="DNA ligase/mRNA capping enzyme"/>
    <property type="match status" value="1"/>
</dbReference>
<dbReference type="NCBIfam" id="TIGR00575">
    <property type="entry name" value="dnlj"/>
    <property type="match status" value="1"/>
</dbReference>
<dbReference type="InterPro" id="IPR013840">
    <property type="entry name" value="DNAligase_N"/>
</dbReference>
<feature type="binding site" evidence="14">
    <location>
        <position position="317"/>
    </location>
    <ligand>
        <name>NAD(+)</name>
        <dbReference type="ChEBI" id="CHEBI:57540"/>
    </ligand>
</feature>
<evidence type="ECO:0000256" key="4">
    <source>
        <dbReference type="ARBA" id="ARBA00022598"/>
    </source>
</evidence>
<feature type="binding site" evidence="14">
    <location>
        <position position="138"/>
    </location>
    <ligand>
        <name>NAD(+)</name>
        <dbReference type="ChEBI" id="CHEBI:57540"/>
    </ligand>
</feature>
<dbReference type="Gene3D" id="6.20.10.30">
    <property type="match status" value="1"/>
</dbReference>
<dbReference type="InterPro" id="IPR033136">
    <property type="entry name" value="DNA_ligase_CS"/>
</dbReference>
<feature type="binding site" evidence="14">
    <location>
        <begin position="35"/>
        <end position="39"/>
    </location>
    <ligand>
        <name>NAD(+)</name>
        <dbReference type="ChEBI" id="CHEBI:57540"/>
    </ligand>
</feature>
<dbReference type="Pfam" id="PF00533">
    <property type="entry name" value="BRCT"/>
    <property type="match status" value="1"/>
</dbReference>
<dbReference type="Gene3D" id="1.10.287.610">
    <property type="entry name" value="Helix hairpin bin"/>
    <property type="match status" value="1"/>
</dbReference>
<evidence type="ECO:0000256" key="1">
    <source>
        <dbReference type="ARBA" id="ARBA00004067"/>
    </source>
</evidence>
<evidence type="ECO:0000256" key="14">
    <source>
        <dbReference type="HAMAP-Rule" id="MF_01588"/>
    </source>
</evidence>
<evidence type="ECO:0000313" key="18">
    <source>
        <dbReference type="Proteomes" id="UP000019141"/>
    </source>
</evidence>
<dbReference type="InterPro" id="IPR001679">
    <property type="entry name" value="DNA_ligase"/>
</dbReference>
<feature type="binding site" evidence="14">
    <location>
        <position position="429"/>
    </location>
    <ligand>
        <name>Zn(2+)</name>
        <dbReference type="ChEBI" id="CHEBI:29105"/>
    </ligand>
</feature>
<dbReference type="GO" id="GO:0046872">
    <property type="term" value="F:metal ion binding"/>
    <property type="evidence" value="ECO:0007669"/>
    <property type="project" value="UniProtKB-KW"/>
</dbReference>
<dbReference type="CDD" id="cd17748">
    <property type="entry name" value="BRCT_DNA_ligase_like"/>
    <property type="match status" value="1"/>
</dbReference>
<feature type="binding site" evidence="14">
    <location>
        <begin position="84"/>
        <end position="85"/>
    </location>
    <ligand>
        <name>NAD(+)</name>
        <dbReference type="ChEBI" id="CHEBI:57540"/>
    </ligand>
</feature>
<evidence type="ECO:0000256" key="6">
    <source>
        <dbReference type="ARBA" id="ARBA00022723"/>
    </source>
</evidence>
<dbReference type="Gene3D" id="1.10.150.20">
    <property type="entry name" value="5' to 3' exonuclease, C-terminal subdomain"/>
    <property type="match status" value="2"/>
</dbReference>
<comment type="catalytic activity">
    <reaction evidence="12 14 15">
        <text>NAD(+) + (deoxyribonucleotide)n-3'-hydroxyl + 5'-phospho-(deoxyribonucleotide)m = (deoxyribonucleotide)n+m + AMP + beta-nicotinamide D-nucleotide.</text>
        <dbReference type="EC" id="6.5.1.2"/>
    </reaction>
</comment>
<dbReference type="PANTHER" id="PTHR23389">
    <property type="entry name" value="CHROMOSOME TRANSMISSION FIDELITY FACTOR 18"/>
    <property type="match status" value="1"/>
</dbReference>
<dbReference type="HAMAP" id="MF_01588">
    <property type="entry name" value="DNA_ligase_A"/>
    <property type="match status" value="1"/>
</dbReference>
<feature type="binding site" evidence="14">
    <location>
        <position position="411"/>
    </location>
    <ligand>
        <name>Zn(2+)</name>
        <dbReference type="ChEBI" id="CHEBI:29105"/>
    </ligand>
</feature>
<dbReference type="AlphaFoldDB" id="W4LWU7"/>
<comment type="cofactor">
    <cofactor evidence="14">
        <name>Mg(2+)</name>
        <dbReference type="ChEBI" id="CHEBI:18420"/>
    </cofactor>
    <cofactor evidence="14">
        <name>Mn(2+)</name>
        <dbReference type="ChEBI" id="CHEBI:29035"/>
    </cofactor>
</comment>
<dbReference type="Proteomes" id="UP000019141">
    <property type="component" value="Unassembled WGS sequence"/>
</dbReference>
<evidence type="ECO:0000313" key="17">
    <source>
        <dbReference type="EMBL" id="ETX02390.1"/>
    </source>
</evidence>
<feature type="binding site" evidence="14">
    <location>
        <position position="434"/>
    </location>
    <ligand>
        <name>Zn(2+)</name>
        <dbReference type="ChEBI" id="CHEBI:29105"/>
    </ligand>
</feature>
<dbReference type="PROSITE" id="PS01056">
    <property type="entry name" value="DNA_LIGASE_N2"/>
    <property type="match status" value="1"/>
</dbReference>
<dbReference type="InterPro" id="IPR012340">
    <property type="entry name" value="NA-bd_OB-fold"/>
</dbReference>
<dbReference type="GO" id="GO:0005829">
    <property type="term" value="C:cytosol"/>
    <property type="evidence" value="ECO:0007669"/>
    <property type="project" value="TreeGrafter"/>
</dbReference>
<dbReference type="InterPro" id="IPR010994">
    <property type="entry name" value="RuvA_2-like"/>
</dbReference>
<evidence type="ECO:0000256" key="13">
    <source>
        <dbReference type="ARBA" id="ARBA00060881"/>
    </source>
</evidence>
<dbReference type="FunFam" id="1.10.150.20:FF:000007">
    <property type="entry name" value="DNA ligase"/>
    <property type="match status" value="1"/>
</dbReference>
<feature type="binding site" evidence="14">
    <location>
        <position position="115"/>
    </location>
    <ligand>
        <name>NAD(+)</name>
        <dbReference type="ChEBI" id="CHEBI:57540"/>
    </ligand>
</feature>
<organism evidence="17 18">
    <name type="scientific">Entotheonella factor</name>
    <dbReference type="NCBI Taxonomy" id="1429438"/>
    <lineage>
        <taxon>Bacteria</taxon>
        <taxon>Pseudomonadati</taxon>
        <taxon>Nitrospinota/Tectimicrobiota group</taxon>
        <taxon>Candidatus Tectimicrobiota</taxon>
        <taxon>Candidatus Entotheonellia</taxon>
        <taxon>Candidatus Entotheonellales</taxon>
        <taxon>Candidatus Entotheonellaceae</taxon>
        <taxon>Candidatus Entotheonella</taxon>
    </lineage>
</organism>
<keyword evidence="8 14" id="KW-0862">Zinc</keyword>
<keyword evidence="6 14" id="KW-0479">Metal-binding</keyword>
<feature type="binding site" evidence="14">
    <location>
        <position position="414"/>
    </location>
    <ligand>
        <name>Zn(2+)</name>
        <dbReference type="ChEBI" id="CHEBI:29105"/>
    </ligand>
</feature>
<dbReference type="Pfam" id="PF03120">
    <property type="entry name" value="OB_DNA_ligase"/>
    <property type="match status" value="1"/>
</dbReference>
<reference evidence="17 18" key="1">
    <citation type="journal article" date="2014" name="Nature">
        <title>An environmental bacterial taxon with a large and distinct metabolic repertoire.</title>
        <authorList>
            <person name="Wilson M.C."/>
            <person name="Mori T."/>
            <person name="Ruckert C."/>
            <person name="Uria A.R."/>
            <person name="Helf M.J."/>
            <person name="Takada K."/>
            <person name="Gernert C."/>
            <person name="Steffens U.A."/>
            <person name="Heycke N."/>
            <person name="Schmitt S."/>
            <person name="Rinke C."/>
            <person name="Helfrich E.J."/>
            <person name="Brachmann A.O."/>
            <person name="Gurgui C."/>
            <person name="Wakimoto T."/>
            <person name="Kracht M."/>
            <person name="Crusemann M."/>
            <person name="Hentschel U."/>
            <person name="Abe I."/>
            <person name="Matsunaga S."/>
            <person name="Kalinowski J."/>
            <person name="Takeyama H."/>
            <person name="Piel J."/>
        </authorList>
    </citation>
    <scope>NUCLEOTIDE SEQUENCE [LARGE SCALE GENOMIC DNA]</scope>
    <source>
        <strain evidence="18">TSY1</strain>
    </source>
</reference>
<proteinExistence type="inferred from homology"/>
<evidence type="ECO:0000259" key="16">
    <source>
        <dbReference type="PROSITE" id="PS50172"/>
    </source>
</evidence>
<sequence>MPDQEALSQRLETLRDQIHFHQQQYFVKDQPTISDAEYDALFRELKALEDEHPELITPDSPTQRVGGAVAEGFASVEHAAPMLSLDNAMNTEALQEFEERLQRLIPEQRWRYVVEPKIDGLGVALLYERGVLVRGATRGDGRVGEEITQNLRAINSIPLRLRGPLADLQRLEVRGEVYMPKNAFAKLNRQLEEDGQNPFANPRNAAAGSLRLLDSRESARRPLDIFLYNLGYAEPNHTHTSHWEVLQALAEAGCKINPNLTLCSTIEEVIHTCQALEAQRHDLDYDADGAVVKVDSIALQTQFGATAHHPRWAIAFKFAAQQAITRVLDMSISVGRTGALTPTADLEPVHIAGVTVSRASLHNEDEIQRKDIRVQDTVVVERAGDVIPQVVRVILDERPADSVPFVMPTHCPICQTAVYRPAGEAVTRCPNAACPAQLKERLLHYGSRRAMDIDGMGTAIVDQLVERELVTDFADLYHLDVPTLADLERLAEKSAGNLVAAIDRSRERGLARLLHGLGIRHAGERVASILAAQYHTIDNLMQAPAEELAEINDIGPVITESVQQFFSQEENRRTIERLRTAGVQLDEPVAAHAAAPVAQNLAGKVFVLTGSLPTLTRNQARDLITAAGGRVTSSVTRKTDYVVAGQDPGSKFQQAKRLEIPILDEDRLQQLLQAAE</sequence>
<comment type="caution">
    <text evidence="17">The sequence shown here is derived from an EMBL/GenBank/DDBJ whole genome shotgun (WGS) entry which is preliminary data.</text>
</comment>
<accession>W4LWU7</accession>
<dbReference type="InterPro" id="IPR001357">
    <property type="entry name" value="BRCT_dom"/>
</dbReference>
<dbReference type="PROSITE" id="PS01055">
    <property type="entry name" value="DNA_LIGASE_N1"/>
    <property type="match status" value="1"/>
</dbReference>
<dbReference type="PROSITE" id="PS50172">
    <property type="entry name" value="BRCT"/>
    <property type="match status" value="1"/>
</dbReference>
<feature type="binding site" evidence="14">
    <location>
        <position position="176"/>
    </location>
    <ligand>
        <name>NAD(+)</name>
        <dbReference type="ChEBI" id="CHEBI:57540"/>
    </ligand>
</feature>
<dbReference type="GO" id="GO:0006260">
    <property type="term" value="P:DNA replication"/>
    <property type="evidence" value="ECO:0007669"/>
    <property type="project" value="UniProtKB-KW"/>
</dbReference>
<dbReference type="NCBIfam" id="NF005932">
    <property type="entry name" value="PRK07956.1"/>
    <property type="match status" value="1"/>
</dbReference>
<keyword evidence="14" id="KW-0464">Manganese</keyword>
<dbReference type="SUPFAM" id="SSF52113">
    <property type="entry name" value="BRCT domain"/>
    <property type="match status" value="1"/>
</dbReference>
<dbReference type="CDD" id="cd00114">
    <property type="entry name" value="LIGANc"/>
    <property type="match status" value="1"/>
</dbReference>
<dbReference type="InterPro" id="IPR036420">
    <property type="entry name" value="BRCT_dom_sf"/>
</dbReference>
<dbReference type="FunFam" id="1.10.150.20:FF:000006">
    <property type="entry name" value="DNA ligase"/>
    <property type="match status" value="1"/>
</dbReference>
<dbReference type="EMBL" id="AZHW01000149">
    <property type="protein sequence ID" value="ETX02390.1"/>
    <property type="molecule type" value="Genomic_DNA"/>
</dbReference>
<dbReference type="PANTHER" id="PTHR23389:SF9">
    <property type="entry name" value="DNA LIGASE"/>
    <property type="match status" value="1"/>
</dbReference>
<dbReference type="InterPro" id="IPR004150">
    <property type="entry name" value="NAD_DNA_ligase_OB"/>
</dbReference>
<keyword evidence="11 14" id="KW-0234">DNA repair</keyword>
<dbReference type="InterPro" id="IPR041663">
    <property type="entry name" value="DisA/LigA_HHH"/>
</dbReference>
<keyword evidence="10 14" id="KW-0520">NAD</keyword>
<dbReference type="HOGENOM" id="CLU_007764_2_1_7"/>
<comment type="similarity">
    <text evidence="13 14">Belongs to the NAD-dependent DNA ligase family. LigA subfamily.</text>
</comment>
<evidence type="ECO:0000256" key="12">
    <source>
        <dbReference type="ARBA" id="ARBA00034005"/>
    </source>
</evidence>
<feature type="domain" description="BRCT" evidence="16">
    <location>
        <begin position="596"/>
        <end position="676"/>
    </location>
</feature>
<dbReference type="Pfam" id="PF14520">
    <property type="entry name" value="HHH_5"/>
    <property type="match status" value="1"/>
</dbReference>
<dbReference type="PATRIC" id="fig|1429438.4.peg.900"/>
<dbReference type="SMART" id="SM00532">
    <property type="entry name" value="LIGANc"/>
    <property type="match status" value="1"/>
</dbReference>
<dbReference type="EC" id="6.5.1.2" evidence="2 14"/>
<dbReference type="GO" id="GO:0003911">
    <property type="term" value="F:DNA ligase (NAD+) activity"/>
    <property type="evidence" value="ECO:0007669"/>
    <property type="project" value="UniProtKB-UniRule"/>
</dbReference>
<evidence type="ECO:0000256" key="7">
    <source>
        <dbReference type="ARBA" id="ARBA00022763"/>
    </source>
</evidence>
<dbReference type="InterPro" id="IPR018239">
    <property type="entry name" value="DNA_ligase_AS"/>
</dbReference>
<dbReference type="SUPFAM" id="SSF50249">
    <property type="entry name" value="Nucleic acid-binding proteins"/>
    <property type="match status" value="1"/>
</dbReference>
<keyword evidence="9 14" id="KW-0460">Magnesium</keyword>
<protein>
    <recommendedName>
        <fullName evidence="3 14">DNA ligase</fullName>
        <ecNumber evidence="2 14">6.5.1.2</ecNumber>
    </recommendedName>
    <alternativeName>
        <fullName evidence="14">Polydeoxyribonucleotide synthase [NAD(+)]</fullName>
    </alternativeName>
</protein>
<dbReference type="Gene3D" id="2.40.50.140">
    <property type="entry name" value="Nucleic acid-binding proteins"/>
    <property type="match status" value="1"/>
</dbReference>
<dbReference type="Gene3D" id="3.40.50.10190">
    <property type="entry name" value="BRCT domain"/>
    <property type="match status" value="1"/>
</dbReference>
<evidence type="ECO:0000256" key="8">
    <source>
        <dbReference type="ARBA" id="ARBA00022833"/>
    </source>
</evidence>
<feature type="binding site" evidence="14">
    <location>
        <position position="293"/>
    </location>
    <ligand>
        <name>NAD(+)</name>
        <dbReference type="ChEBI" id="CHEBI:57540"/>
    </ligand>
</feature>
<evidence type="ECO:0000256" key="11">
    <source>
        <dbReference type="ARBA" id="ARBA00023204"/>
    </source>
</evidence>
<keyword evidence="5 14" id="KW-0235">DNA replication</keyword>
<comment type="function">
    <text evidence="1 14">DNA ligase that catalyzes the formation of phosphodiester linkages between 5'-phosphoryl and 3'-hydroxyl groups in double-stranded DNA using NAD as a coenzyme and as the energy source for the reaction. It is essential for DNA replication and repair of damaged DNA.</text>
</comment>
<dbReference type="FunFam" id="2.40.50.140:FF:000012">
    <property type="entry name" value="DNA ligase"/>
    <property type="match status" value="1"/>
</dbReference>
<feature type="active site" description="N6-AMP-lysine intermediate" evidence="14">
    <location>
        <position position="117"/>
    </location>
</feature>
<keyword evidence="4 14" id="KW-0436">Ligase</keyword>
<gene>
    <name evidence="14" type="primary">ligA</name>
    <name evidence="17" type="ORF">ETSY1_03740</name>
</gene>
<dbReference type="SUPFAM" id="SSF47781">
    <property type="entry name" value="RuvA domain 2-like"/>
    <property type="match status" value="1"/>
</dbReference>
<dbReference type="Pfam" id="PF12826">
    <property type="entry name" value="HHH_2"/>
    <property type="match status" value="1"/>
</dbReference>
<dbReference type="Pfam" id="PF03119">
    <property type="entry name" value="DNA_ligase_ZBD"/>
    <property type="match status" value="1"/>
</dbReference>
<dbReference type="FunFam" id="3.30.470.30:FF:000001">
    <property type="entry name" value="DNA ligase"/>
    <property type="match status" value="1"/>
</dbReference>
<dbReference type="FunFam" id="1.10.287.610:FF:000002">
    <property type="entry name" value="DNA ligase"/>
    <property type="match status" value="1"/>
</dbReference>
<dbReference type="SMART" id="SM00292">
    <property type="entry name" value="BRCT"/>
    <property type="match status" value="1"/>
</dbReference>